<dbReference type="Proteomes" id="UP000537204">
    <property type="component" value="Unassembled WGS sequence"/>
</dbReference>
<organism evidence="2 3">
    <name type="scientific">Pedobacter cryoconitis</name>
    <dbReference type="NCBI Taxonomy" id="188932"/>
    <lineage>
        <taxon>Bacteria</taxon>
        <taxon>Pseudomonadati</taxon>
        <taxon>Bacteroidota</taxon>
        <taxon>Sphingobacteriia</taxon>
        <taxon>Sphingobacteriales</taxon>
        <taxon>Sphingobacteriaceae</taxon>
        <taxon>Pedobacter</taxon>
    </lineage>
</organism>
<accession>A0A7W8ZPI3</accession>
<dbReference type="RefSeq" id="WP_183883659.1">
    <property type="nucleotide sequence ID" value="NZ_JACHCE010000006.1"/>
</dbReference>
<dbReference type="PROSITE" id="PS51257">
    <property type="entry name" value="PROKAR_LIPOPROTEIN"/>
    <property type="match status" value="1"/>
</dbReference>
<dbReference type="InterPro" id="IPR036363">
    <property type="entry name" value="Thiol_cytolysin_ab_sf"/>
</dbReference>
<evidence type="ECO:0008006" key="4">
    <source>
        <dbReference type="Google" id="ProtNLM"/>
    </source>
</evidence>
<gene>
    <name evidence="2" type="ORF">HDE68_003721</name>
</gene>
<dbReference type="InterPro" id="IPR036359">
    <property type="entry name" value="Thiol_cytolysin_sf"/>
</dbReference>
<evidence type="ECO:0000256" key="1">
    <source>
        <dbReference type="SAM" id="SignalP"/>
    </source>
</evidence>
<dbReference type="Gene3D" id="3.40.30.40">
    <property type="entry name" value="Perfringolysin"/>
    <property type="match status" value="1"/>
</dbReference>
<name>A0A7W8ZPI3_9SPHI</name>
<dbReference type="Pfam" id="PF01289">
    <property type="entry name" value="Thiol_cytolysin"/>
    <property type="match status" value="1"/>
</dbReference>
<proteinExistence type="predicted"/>
<feature type="chain" id="PRO_5030959905" description="Thiol-activated cytolysin" evidence="1">
    <location>
        <begin position="21"/>
        <end position="540"/>
    </location>
</feature>
<evidence type="ECO:0000313" key="2">
    <source>
        <dbReference type="EMBL" id="MBB5637796.1"/>
    </source>
</evidence>
<sequence length="540" mass="59538">MKRFSVLLLLVMMISSSCKKEIIQGKGTTGTSGDLKSPEGGHITIAQGTLSAFEPYSGKYDASKAHPNSQKLSDLNGGISIHDREIGSIHRNNDVFWLGDDAGITYSGYTDEFLMLPSWSGQRDNFYLGSMIRGNSIASLDMIPLSERLGHYESRPISASISFPGKTVSSVLNPNEMTTTQFYSNLLINNGVTGLQKAAYSFVYQDFTYYDELKQIFGSNANVGALFWSSGTSTGTDTQKISKNSGLAIKFTQKNFSLDMDIPEKGELYENLNLSALDGYWPAYVSNITYGSTGVLIIESTENSTVLKNTFTKAFSILGGLASGGSNLNSTEISMINNSTMKIYFVGVNGAEAIKSIFSFDELSAFVKRGNTFTPQTPGVPISFKLKSLKDNKVINNTFKIDVPVKMIYPAFDITLNKSTNLEDLNLRFFADQALTIPVVAPARITFNIAGLNKYFVLPQDIDMGLSWGNPRLNNTLHQTYIVVGSRPIEDMPDAWRNFAGYSFFYLLKGTDYYGGNDFQGLVRSTTYSSPLSTEIMKRW</sequence>
<keyword evidence="1" id="KW-0732">Signal</keyword>
<dbReference type="EMBL" id="JACHCE010000006">
    <property type="protein sequence ID" value="MBB5637796.1"/>
    <property type="molecule type" value="Genomic_DNA"/>
</dbReference>
<reference evidence="2 3" key="1">
    <citation type="submission" date="2020-08" db="EMBL/GenBank/DDBJ databases">
        <title>Genomic Encyclopedia of Type Strains, Phase IV (KMG-V): Genome sequencing to study the core and pangenomes of soil and plant-associated prokaryotes.</title>
        <authorList>
            <person name="Whitman W."/>
        </authorList>
    </citation>
    <scope>NUCLEOTIDE SEQUENCE [LARGE SCALE GENOMIC DNA]</scope>
    <source>
        <strain evidence="2 3">S3M1</strain>
    </source>
</reference>
<dbReference type="InterPro" id="IPR001869">
    <property type="entry name" value="Thiol_cytolysin"/>
</dbReference>
<dbReference type="AlphaFoldDB" id="A0A7W8ZPI3"/>
<dbReference type="Gene3D" id="3.90.840.10">
    <property type="entry name" value="Thiol-activated cytolysin superfamily/Thiol-activated cytolysin, alpha-beta domain"/>
    <property type="match status" value="1"/>
</dbReference>
<comment type="caution">
    <text evidence="2">The sequence shown here is derived from an EMBL/GenBank/DDBJ whole genome shotgun (WGS) entry which is preliminary data.</text>
</comment>
<dbReference type="SUPFAM" id="SSF56978">
    <property type="entry name" value="Perfringolysin"/>
    <property type="match status" value="1"/>
</dbReference>
<feature type="signal peptide" evidence="1">
    <location>
        <begin position="1"/>
        <end position="20"/>
    </location>
</feature>
<evidence type="ECO:0000313" key="3">
    <source>
        <dbReference type="Proteomes" id="UP000537204"/>
    </source>
</evidence>
<protein>
    <recommendedName>
        <fullName evidence="4">Thiol-activated cytolysin</fullName>
    </recommendedName>
</protein>
<dbReference type="GO" id="GO:0015485">
    <property type="term" value="F:cholesterol binding"/>
    <property type="evidence" value="ECO:0007669"/>
    <property type="project" value="InterPro"/>
</dbReference>